<dbReference type="Pfam" id="PF00005">
    <property type="entry name" value="ABC_tran"/>
    <property type="match status" value="2"/>
</dbReference>
<keyword evidence="11" id="KW-1185">Reference proteome</keyword>
<dbReference type="EMBL" id="LSGP01000017">
    <property type="protein sequence ID" value="KYZ76609.1"/>
    <property type="molecule type" value="Genomic_DNA"/>
</dbReference>
<dbReference type="RefSeq" id="WP_066242371.1">
    <property type="nucleotide sequence ID" value="NZ_LSGP01000017.1"/>
</dbReference>
<dbReference type="OrthoDB" id="9766104at2"/>
<dbReference type="AlphaFoldDB" id="A0A154BRS5"/>
<dbReference type="STRING" id="1794912.AXX12_09270"/>
<evidence type="ECO:0000259" key="9">
    <source>
        <dbReference type="PROSITE" id="PS50893"/>
    </source>
</evidence>
<evidence type="ECO:0000313" key="11">
    <source>
        <dbReference type="Proteomes" id="UP000076268"/>
    </source>
</evidence>
<evidence type="ECO:0000313" key="10">
    <source>
        <dbReference type="EMBL" id="KYZ76609.1"/>
    </source>
</evidence>
<dbReference type="SUPFAM" id="SSF52540">
    <property type="entry name" value="P-loop containing nucleoside triphosphate hydrolases"/>
    <property type="match status" value="2"/>
</dbReference>
<keyword evidence="8" id="KW-0472">Membrane</keyword>
<evidence type="ECO:0000256" key="4">
    <source>
        <dbReference type="ARBA" id="ARBA00022737"/>
    </source>
</evidence>
<evidence type="ECO:0000256" key="2">
    <source>
        <dbReference type="ARBA" id="ARBA00022448"/>
    </source>
</evidence>
<keyword evidence="2" id="KW-0813">Transport</keyword>
<dbReference type="InterPro" id="IPR003593">
    <property type="entry name" value="AAA+_ATPase"/>
</dbReference>
<name>A0A154BRS5_ANASB</name>
<protein>
    <submittedName>
        <fullName evidence="10">Heme ABC transporter ATP-binding protein</fullName>
    </submittedName>
</protein>
<keyword evidence="3" id="KW-1003">Cell membrane</keyword>
<dbReference type="GO" id="GO:0005524">
    <property type="term" value="F:ATP binding"/>
    <property type="evidence" value="ECO:0007669"/>
    <property type="project" value="UniProtKB-KW"/>
</dbReference>
<dbReference type="InterPro" id="IPR050107">
    <property type="entry name" value="ABC_carbohydrate_import_ATPase"/>
</dbReference>
<keyword evidence="4" id="KW-0677">Repeat</keyword>
<evidence type="ECO:0000256" key="5">
    <source>
        <dbReference type="ARBA" id="ARBA00022741"/>
    </source>
</evidence>
<dbReference type="CDD" id="cd03216">
    <property type="entry name" value="ABC_Carb_Monos_I"/>
    <property type="match status" value="1"/>
</dbReference>
<feature type="domain" description="ABC transporter" evidence="9">
    <location>
        <begin position="256"/>
        <end position="500"/>
    </location>
</feature>
<evidence type="ECO:0000256" key="1">
    <source>
        <dbReference type="ARBA" id="ARBA00004202"/>
    </source>
</evidence>
<sequence>MSAPLIQMRGIVKTFPGVVANDCVDLDICAGEIHALLGENGSGKSTLMSVLAGLYRPDSGTIAIEGKTRNFASPRDAINCGIGMIHQHFKLVEPFTVTENMMMSESSGLLLSAKKVKAEIIALGEKFGLAVNPDAVVGHLSVGEKQRVEILRALYQGSRVLIMDEPTAVLTPQETCELFANLKNMANSGCAVVFITHKMNEVHELADRVTVLRGGKVSGQLARTQLDTDRLVRLMVGRDVASQYEREDAAVGTVALKLDKVIALNNMGLEGLSRLSLTIRQGEILGLAGVAGNGQRELAEVIAGLRKVVEGSVTVFGEEVTNCKASAMIARGVSYVPEDRLGVGLAPDLDILDNLLLKSYRQPECSGRWLLRRQMNEEKAAKLVKQHHVKLASLRQPVRLLSGGNLQKLLLAREIAQRPRLMVVVYPARGLDVGATEAVHKLLLALRANGTAILLISEDLEEILKLADRVGVLFNGRIAGEFAANEVDVATIGHLMAGSVRLEGGEMGVVPMCG</sequence>
<comment type="subcellular location">
    <subcellularLocation>
        <location evidence="1">Cell membrane</location>
        <topology evidence="1">Peripheral membrane protein</topology>
    </subcellularLocation>
</comment>
<evidence type="ECO:0000256" key="8">
    <source>
        <dbReference type="ARBA" id="ARBA00023136"/>
    </source>
</evidence>
<dbReference type="Proteomes" id="UP000076268">
    <property type="component" value="Unassembled WGS sequence"/>
</dbReference>
<keyword evidence="6 10" id="KW-0067">ATP-binding</keyword>
<reference evidence="10 11" key="1">
    <citation type="submission" date="2016-02" db="EMBL/GenBank/DDBJ databases">
        <title>Anaerosporomusa subterraneum gen. nov., sp. nov., a spore-forming obligate anaerobe isolated from saprolite.</title>
        <authorList>
            <person name="Choi J.K."/>
            <person name="Shah M."/>
            <person name="Yee N."/>
        </authorList>
    </citation>
    <scope>NUCLEOTIDE SEQUENCE [LARGE SCALE GENOMIC DNA]</scope>
    <source>
        <strain evidence="10 11">RU4</strain>
    </source>
</reference>
<accession>A0A154BRS5</accession>
<dbReference type="GO" id="GO:0016887">
    <property type="term" value="F:ATP hydrolysis activity"/>
    <property type="evidence" value="ECO:0007669"/>
    <property type="project" value="InterPro"/>
</dbReference>
<comment type="caution">
    <text evidence="10">The sequence shown here is derived from an EMBL/GenBank/DDBJ whole genome shotgun (WGS) entry which is preliminary data.</text>
</comment>
<dbReference type="InterPro" id="IPR027417">
    <property type="entry name" value="P-loop_NTPase"/>
</dbReference>
<dbReference type="SMART" id="SM00382">
    <property type="entry name" value="AAA"/>
    <property type="match status" value="1"/>
</dbReference>
<dbReference type="Gene3D" id="3.40.50.300">
    <property type="entry name" value="P-loop containing nucleotide triphosphate hydrolases"/>
    <property type="match status" value="2"/>
</dbReference>
<organism evidence="10 11">
    <name type="scientific">Anaerosporomusa subterranea</name>
    <dbReference type="NCBI Taxonomy" id="1794912"/>
    <lineage>
        <taxon>Bacteria</taxon>
        <taxon>Bacillati</taxon>
        <taxon>Bacillota</taxon>
        <taxon>Negativicutes</taxon>
        <taxon>Acetonemataceae</taxon>
        <taxon>Anaerosporomusa</taxon>
    </lineage>
</organism>
<proteinExistence type="predicted"/>
<dbReference type="PANTHER" id="PTHR43790:SF4">
    <property type="entry name" value="GUANOSINE IMPORT ATP-BINDING PROTEIN NUPO"/>
    <property type="match status" value="1"/>
</dbReference>
<dbReference type="PANTHER" id="PTHR43790">
    <property type="entry name" value="CARBOHYDRATE TRANSPORT ATP-BINDING PROTEIN MG119-RELATED"/>
    <property type="match status" value="1"/>
</dbReference>
<dbReference type="PROSITE" id="PS50893">
    <property type="entry name" value="ABC_TRANSPORTER_2"/>
    <property type="match status" value="2"/>
</dbReference>
<dbReference type="InterPro" id="IPR017871">
    <property type="entry name" value="ABC_transporter-like_CS"/>
</dbReference>
<feature type="domain" description="ABC transporter" evidence="9">
    <location>
        <begin position="6"/>
        <end position="239"/>
    </location>
</feature>
<dbReference type="CDD" id="cd03215">
    <property type="entry name" value="ABC_Carb_Monos_II"/>
    <property type="match status" value="1"/>
</dbReference>
<keyword evidence="5" id="KW-0547">Nucleotide-binding</keyword>
<keyword evidence="7" id="KW-1278">Translocase</keyword>
<evidence type="ECO:0000256" key="7">
    <source>
        <dbReference type="ARBA" id="ARBA00022967"/>
    </source>
</evidence>
<dbReference type="InterPro" id="IPR003439">
    <property type="entry name" value="ABC_transporter-like_ATP-bd"/>
</dbReference>
<dbReference type="PROSITE" id="PS00211">
    <property type="entry name" value="ABC_TRANSPORTER_1"/>
    <property type="match status" value="2"/>
</dbReference>
<evidence type="ECO:0000256" key="6">
    <source>
        <dbReference type="ARBA" id="ARBA00022840"/>
    </source>
</evidence>
<gene>
    <name evidence="10" type="ORF">AXX12_09270</name>
</gene>
<dbReference type="GO" id="GO:0005886">
    <property type="term" value="C:plasma membrane"/>
    <property type="evidence" value="ECO:0007669"/>
    <property type="project" value="UniProtKB-SubCell"/>
</dbReference>
<evidence type="ECO:0000256" key="3">
    <source>
        <dbReference type="ARBA" id="ARBA00022475"/>
    </source>
</evidence>
<dbReference type="FunFam" id="3.40.50.300:FF:000127">
    <property type="entry name" value="Ribose import ATP-binding protein RbsA"/>
    <property type="match status" value="1"/>
</dbReference>